<dbReference type="RefSeq" id="WP_015424658.1">
    <property type="nucleotide sequence ID" value="NC_020449.1"/>
</dbReference>
<dbReference type="AlphaFoldDB" id="B0VHI5"/>
<keyword evidence="1" id="KW-0472">Membrane</keyword>
<keyword evidence="1" id="KW-1133">Transmembrane helix</keyword>
<dbReference type="HOGENOM" id="CLU_1292533_0_0_0"/>
<feature type="domain" description="PASTA" evidence="2">
    <location>
        <begin position="125"/>
        <end position="192"/>
    </location>
</feature>
<dbReference type="InterPro" id="IPR005543">
    <property type="entry name" value="PASTA_dom"/>
</dbReference>
<reference evidence="3 4" key="1">
    <citation type="journal article" date="2008" name="J. Bacteriol.">
        <title>'Candidatus Cloacamonas acidaminovorans': genome sequence reconstruction provides a first glimpse of a new bacterial division.</title>
        <authorList>
            <person name="Pelletier E."/>
            <person name="Kreimeyer A."/>
            <person name="Bocs S."/>
            <person name="Rouy Z."/>
            <person name="Gyapay G."/>
            <person name="Chouari R."/>
            <person name="Riviere D."/>
            <person name="Ganesan A."/>
            <person name="Daegelen P."/>
            <person name="Sghir A."/>
            <person name="Cohen G.N."/>
            <person name="Medigue C."/>
            <person name="Weissenbach J."/>
            <person name="Le Paslier D."/>
        </authorList>
    </citation>
    <scope>NUCLEOTIDE SEQUENCE [LARGE SCALE GENOMIC DNA]</scope>
    <source>
        <strain evidence="4">Evry</strain>
    </source>
</reference>
<dbReference type="EMBL" id="CU466930">
    <property type="protein sequence ID" value="CAO80800.1"/>
    <property type="molecule type" value="Genomic_DNA"/>
</dbReference>
<evidence type="ECO:0000259" key="2">
    <source>
        <dbReference type="PROSITE" id="PS51178"/>
    </source>
</evidence>
<feature type="domain" description="PASTA" evidence="2">
    <location>
        <begin position="57"/>
        <end position="124"/>
    </location>
</feature>
<accession>B0VHI5</accession>
<dbReference type="eggNOG" id="COG2815">
    <property type="taxonomic scope" value="Bacteria"/>
</dbReference>
<dbReference type="SUPFAM" id="SSF54184">
    <property type="entry name" value="Penicillin-binding protein 2x (pbp-2x), c-terminal domain"/>
    <property type="match status" value="1"/>
</dbReference>
<sequence>MVLLQPNYNAGNKNIIVRTKSPTGTKKAGYIVGIGIGIIIVTAFVFSQILFPVILGRTPKVEVPSVVGMTLVQAKRVLQEEKLHVIVKDSFFSDVAAAEVVLEQNPVAGEKIRQDGTVYLVISKGSSTVTLPSLIGKPFQEAFIILRNLDLYSSVVDSTYSDIYPVNTVIRSIPAAGEKALKKSTVKLILSRGPEPVADTADTLNYEIPIYYY</sequence>
<keyword evidence="4" id="KW-1185">Reference proteome</keyword>
<evidence type="ECO:0000313" key="3">
    <source>
        <dbReference type="EMBL" id="CAO80800.1"/>
    </source>
</evidence>
<dbReference type="SMART" id="SM00740">
    <property type="entry name" value="PASTA"/>
    <property type="match status" value="2"/>
</dbReference>
<protein>
    <recommendedName>
        <fullName evidence="2">PASTA domain-containing protein</fullName>
    </recommendedName>
</protein>
<gene>
    <name evidence="3" type="ordered locus">CLOAM0927</name>
</gene>
<dbReference type="CDD" id="cd06577">
    <property type="entry name" value="PASTA_pknB"/>
    <property type="match status" value="2"/>
</dbReference>
<feature type="transmembrane region" description="Helical" evidence="1">
    <location>
        <begin position="28"/>
        <end position="51"/>
    </location>
</feature>
<proteinExistence type="predicted"/>
<dbReference type="STRING" id="459349.CLOAM0927"/>
<name>B0VHI5_CLOAI</name>
<dbReference type="Proteomes" id="UP000002019">
    <property type="component" value="Chromosome"/>
</dbReference>
<evidence type="ECO:0000256" key="1">
    <source>
        <dbReference type="SAM" id="Phobius"/>
    </source>
</evidence>
<dbReference type="Gene3D" id="3.30.10.20">
    <property type="match status" value="2"/>
</dbReference>
<dbReference type="PROSITE" id="PS51178">
    <property type="entry name" value="PASTA"/>
    <property type="match status" value="2"/>
</dbReference>
<keyword evidence="1" id="KW-0812">Transmembrane</keyword>
<organism evidence="3 4">
    <name type="scientific">Cloacimonas acidaminovorans (strain Evry)</name>
    <dbReference type="NCBI Taxonomy" id="459349"/>
    <lineage>
        <taxon>Bacteria</taxon>
        <taxon>Pseudomonadati</taxon>
        <taxon>Candidatus Cloacimonadota</taxon>
        <taxon>Candidatus Cloacimonadia</taxon>
        <taxon>Candidatus Cloacimonadales</taxon>
        <taxon>Candidatus Cloacimonadaceae</taxon>
        <taxon>Candidatus Cloacimonas</taxon>
    </lineage>
</organism>
<evidence type="ECO:0000313" key="4">
    <source>
        <dbReference type="Proteomes" id="UP000002019"/>
    </source>
</evidence>
<dbReference type="Pfam" id="PF03793">
    <property type="entry name" value="PASTA"/>
    <property type="match status" value="2"/>
</dbReference>
<dbReference type="OrthoDB" id="9803895at2"/>
<dbReference type="KEGG" id="caci:CLOAM0927"/>